<name>A0A7S1UZP1_9STRA</name>
<evidence type="ECO:0000313" key="1">
    <source>
        <dbReference type="EMBL" id="CAD9283328.1"/>
    </source>
</evidence>
<accession>A0A7S1UZP1</accession>
<proteinExistence type="predicted"/>
<sequence>MQVQKNMEVSHLVKVASNTRAFVSFVRRSHCRRLEPSQLEECHRLVPHPRDKPIQPEETLGGILPNPNLLTRLYGHNNQFNNCTRRFYLSNSGRIEDKLAVSGRYRYNLHPQLGHVVGGGARVKFMHVLQNQMFNQSAPFGTVSRKKRSLCTDGKTLQMPVIPCNALWLRLEW</sequence>
<protein>
    <submittedName>
        <fullName evidence="1">Uncharacterized protein</fullName>
    </submittedName>
</protein>
<dbReference type="EMBL" id="HBGK01023604">
    <property type="protein sequence ID" value="CAD9283328.1"/>
    <property type="molecule type" value="Transcribed_RNA"/>
</dbReference>
<dbReference type="AlphaFoldDB" id="A0A7S1UZP1"/>
<reference evidence="1" key="1">
    <citation type="submission" date="2021-01" db="EMBL/GenBank/DDBJ databases">
        <authorList>
            <person name="Corre E."/>
            <person name="Pelletier E."/>
            <person name="Niang G."/>
            <person name="Scheremetjew M."/>
            <person name="Finn R."/>
            <person name="Kale V."/>
            <person name="Holt S."/>
            <person name="Cochrane G."/>
            <person name="Meng A."/>
            <person name="Brown T."/>
            <person name="Cohen L."/>
        </authorList>
    </citation>
    <scope>NUCLEOTIDE SEQUENCE</scope>
    <source>
        <strain evidence="1">CCMP 410</strain>
    </source>
</reference>
<gene>
    <name evidence="1" type="ORF">GOCE00092_LOCUS12240</name>
</gene>
<organism evidence="1">
    <name type="scientific">Grammatophora oceanica</name>
    <dbReference type="NCBI Taxonomy" id="210454"/>
    <lineage>
        <taxon>Eukaryota</taxon>
        <taxon>Sar</taxon>
        <taxon>Stramenopiles</taxon>
        <taxon>Ochrophyta</taxon>
        <taxon>Bacillariophyta</taxon>
        <taxon>Fragilariophyceae</taxon>
        <taxon>Fragilariophycidae</taxon>
        <taxon>Rhabdonematales</taxon>
        <taxon>Grammatophoraceae</taxon>
        <taxon>Grammatophora</taxon>
    </lineage>
</organism>